<dbReference type="PROSITE" id="PS01228">
    <property type="entry name" value="COF_1"/>
    <property type="match status" value="1"/>
</dbReference>
<organism evidence="1 2">
    <name type="scientific">Streptococcus parasanguinis</name>
    <dbReference type="NCBI Taxonomy" id="1318"/>
    <lineage>
        <taxon>Bacteria</taxon>
        <taxon>Bacillati</taxon>
        <taxon>Bacillota</taxon>
        <taxon>Bacilli</taxon>
        <taxon>Lactobacillales</taxon>
        <taxon>Streptococcaceae</taxon>
        <taxon>Streptococcus</taxon>
    </lineage>
</organism>
<accession>A0A414CMT2</accession>
<dbReference type="PANTHER" id="PTHR10000">
    <property type="entry name" value="PHOSPHOSERINE PHOSPHATASE"/>
    <property type="match status" value="1"/>
</dbReference>
<dbReference type="SUPFAM" id="SSF56784">
    <property type="entry name" value="HAD-like"/>
    <property type="match status" value="1"/>
</dbReference>
<dbReference type="GO" id="GO:0016791">
    <property type="term" value="F:phosphatase activity"/>
    <property type="evidence" value="ECO:0007669"/>
    <property type="project" value="TreeGrafter"/>
</dbReference>
<protein>
    <submittedName>
        <fullName evidence="1">HAD family phosphatase</fullName>
    </submittedName>
</protein>
<dbReference type="NCBIfam" id="TIGR00099">
    <property type="entry name" value="Cof-subfamily"/>
    <property type="match status" value="1"/>
</dbReference>
<evidence type="ECO:0000313" key="2">
    <source>
        <dbReference type="Proteomes" id="UP000285773"/>
    </source>
</evidence>
<proteinExistence type="predicted"/>
<dbReference type="InterPro" id="IPR000150">
    <property type="entry name" value="Cof"/>
</dbReference>
<dbReference type="PRINTS" id="PR00119">
    <property type="entry name" value="CATATPASE"/>
</dbReference>
<sequence length="269" mass="29815">MSHIRLIISDIDGTILNDHHQIDPELAALIPDLKREEIPFVLASARSPKGMAPIAEELGIEDCPMACYNGALIQKGEQVLFEHPLDKNEARQFIDWANQHFPQVSVNLYSGKDWMTDHLDQWSQEEARITGEKPIILPLLDPLLDATKPLHKLLLIGEAEEIQALYRAISTDDFPSTAFYLSKANYLEVTAKHVSKEDALVELANHYHLSLEEVLTMGDNFNDLPMLKKAGIGVAMGNAPQEVKDGAAVVTKTNNENGAGQAVETYVLI</sequence>
<gene>
    <name evidence="1" type="ORF">DW820_04215</name>
</gene>
<dbReference type="Gene3D" id="3.30.1240.10">
    <property type="match status" value="1"/>
</dbReference>
<dbReference type="PANTHER" id="PTHR10000:SF8">
    <property type="entry name" value="HAD SUPERFAMILY HYDROLASE-LIKE, TYPE 3"/>
    <property type="match status" value="1"/>
</dbReference>
<comment type="caution">
    <text evidence="1">The sequence shown here is derived from an EMBL/GenBank/DDBJ whole genome shotgun (WGS) entry which is preliminary data.</text>
</comment>
<dbReference type="InterPro" id="IPR006379">
    <property type="entry name" value="HAD-SF_hydro_IIB"/>
</dbReference>
<reference evidence="1 2" key="1">
    <citation type="submission" date="2018-08" db="EMBL/GenBank/DDBJ databases">
        <title>A genome reference for cultivated species of the human gut microbiota.</title>
        <authorList>
            <person name="Zou Y."/>
            <person name="Xue W."/>
            <person name="Luo G."/>
        </authorList>
    </citation>
    <scope>NUCLEOTIDE SEQUENCE [LARGE SCALE GENOMIC DNA]</scope>
    <source>
        <strain evidence="1 2">AM33-3BH</strain>
    </source>
</reference>
<dbReference type="GO" id="GO:0000287">
    <property type="term" value="F:magnesium ion binding"/>
    <property type="evidence" value="ECO:0007669"/>
    <property type="project" value="TreeGrafter"/>
</dbReference>
<dbReference type="InterPro" id="IPR036412">
    <property type="entry name" value="HAD-like_sf"/>
</dbReference>
<dbReference type="EMBL" id="QSIO01000001">
    <property type="protein sequence ID" value="RHC96336.1"/>
    <property type="molecule type" value="Genomic_DNA"/>
</dbReference>
<dbReference type="InterPro" id="IPR023214">
    <property type="entry name" value="HAD_sf"/>
</dbReference>
<dbReference type="AlphaFoldDB" id="A0A414CMT2"/>
<dbReference type="Gene3D" id="3.40.50.1000">
    <property type="entry name" value="HAD superfamily/HAD-like"/>
    <property type="match status" value="1"/>
</dbReference>
<dbReference type="GO" id="GO:0005829">
    <property type="term" value="C:cytosol"/>
    <property type="evidence" value="ECO:0007669"/>
    <property type="project" value="TreeGrafter"/>
</dbReference>
<name>A0A414CMT2_STRPA</name>
<dbReference type="RefSeq" id="WP_118095530.1">
    <property type="nucleotide sequence ID" value="NZ_QSIO01000001.1"/>
</dbReference>
<dbReference type="PROSITE" id="PS01229">
    <property type="entry name" value="COF_2"/>
    <property type="match status" value="1"/>
</dbReference>
<dbReference type="Proteomes" id="UP000285773">
    <property type="component" value="Unassembled WGS sequence"/>
</dbReference>
<dbReference type="SFLD" id="SFLDG01140">
    <property type="entry name" value="C2.B:_Phosphomannomutase_and_P"/>
    <property type="match status" value="1"/>
</dbReference>
<dbReference type="CDD" id="cd07516">
    <property type="entry name" value="HAD_Pase"/>
    <property type="match status" value="1"/>
</dbReference>
<dbReference type="Pfam" id="PF08282">
    <property type="entry name" value="Hydrolase_3"/>
    <property type="match status" value="1"/>
</dbReference>
<dbReference type="SFLD" id="SFLDS00003">
    <property type="entry name" value="Haloacid_Dehalogenase"/>
    <property type="match status" value="1"/>
</dbReference>
<dbReference type="NCBIfam" id="TIGR01484">
    <property type="entry name" value="HAD-SF-IIB"/>
    <property type="match status" value="1"/>
</dbReference>
<evidence type="ECO:0000313" key="1">
    <source>
        <dbReference type="EMBL" id="RHC96336.1"/>
    </source>
</evidence>